<evidence type="ECO:0000256" key="1">
    <source>
        <dbReference type="SAM" id="MobiDB-lite"/>
    </source>
</evidence>
<reference evidence="3" key="1">
    <citation type="submission" date="2016-06" db="EMBL/GenBank/DDBJ databases">
        <title>Pandoraea oxalativorans DSM 23570 Genome Sequencing.</title>
        <authorList>
            <person name="Ee R."/>
            <person name="Lim Y.-L."/>
            <person name="Yong D."/>
            <person name="Yin W.-F."/>
            <person name="Chan K.-G."/>
        </authorList>
    </citation>
    <scope>NUCLEOTIDE SEQUENCE</scope>
    <source>
        <strain evidence="3">DSM 23570</strain>
        <plasmid evidence="3">pPO70-1</plasmid>
    </source>
</reference>
<keyword evidence="3" id="KW-0614">Plasmid</keyword>
<proteinExistence type="predicted"/>
<accession>A0A192B0S2</accession>
<dbReference type="Proteomes" id="UP000035050">
    <property type="component" value="Plasmid pPO70-1"/>
</dbReference>
<organism evidence="3 4">
    <name type="scientific">Pandoraea oxalativorans</name>
    <dbReference type="NCBI Taxonomy" id="573737"/>
    <lineage>
        <taxon>Bacteria</taxon>
        <taxon>Pseudomonadati</taxon>
        <taxon>Pseudomonadota</taxon>
        <taxon>Betaproteobacteria</taxon>
        <taxon>Burkholderiales</taxon>
        <taxon>Burkholderiaceae</taxon>
        <taxon>Pandoraea</taxon>
    </lineage>
</organism>
<sequence>MKHDAGACTDTTQARVARRKAATSAIAPALIERAENVGLPGPSGAHKTHLACALASGNARRHQNARHDGRRLDDAPSDCQAIEAVVSAF</sequence>
<dbReference type="Pfam" id="PF01695">
    <property type="entry name" value="IstB_IS21"/>
    <property type="match status" value="1"/>
</dbReference>
<feature type="domain" description="IstB-like ATP-binding" evidence="2">
    <location>
        <begin position="11"/>
        <end position="61"/>
    </location>
</feature>
<dbReference type="GO" id="GO:0005524">
    <property type="term" value="F:ATP binding"/>
    <property type="evidence" value="ECO:0007669"/>
    <property type="project" value="InterPro"/>
</dbReference>
<dbReference type="KEGG" id="pox:MB84_31395"/>
<feature type="compositionally biased region" description="Basic and acidic residues" evidence="1">
    <location>
        <begin position="65"/>
        <end position="74"/>
    </location>
</feature>
<protein>
    <recommendedName>
        <fullName evidence="2">IstB-like ATP-binding domain-containing protein</fullName>
    </recommendedName>
</protein>
<gene>
    <name evidence="3" type="ORF">MB84_31395</name>
</gene>
<name>A0A192B0S2_9BURK</name>
<evidence type="ECO:0000313" key="3">
    <source>
        <dbReference type="EMBL" id="ANJ86760.1"/>
    </source>
</evidence>
<feature type="region of interest" description="Disordered" evidence="1">
    <location>
        <begin position="56"/>
        <end position="75"/>
    </location>
</feature>
<evidence type="ECO:0000259" key="2">
    <source>
        <dbReference type="Pfam" id="PF01695"/>
    </source>
</evidence>
<evidence type="ECO:0000313" key="4">
    <source>
        <dbReference type="Proteomes" id="UP000035050"/>
    </source>
</evidence>
<geneLocation type="plasmid" evidence="3 4">
    <name>pPO70-1</name>
</geneLocation>
<dbReference type="EMBL" id="CP011518">
    <property type="protein sequence ID" value="ANJ86760.1"/>
    <property type="molecule type" value="Genomic_DNA"/>
</dbReference>
<dbReference type="InterPro" id="IPR002611">
    <property type="entry name" value="IstB_ATP-bd"/>
</dbReference>
<keyword evidence="4" id="KW-1185">Reference proteome</keyword>
<dbReference type="AlphaFoldDB" id="A0A192B0S2"/>